<dbReference type="NCBIfam" id="TIGR02227">
    <property type="entry name" value="sigpep_I_bact"/>
    <property type="match status" value="1"/>
</dbReference>
<comment type="subcellular location">
    <subcellularLocation>
        <location evidence="2">Cell membrane</location>
        <topology evidence="2">Single-pass type II membrane protein</topology>
    </subcellularLocation>
    <subcellularLocation>
        <location evidence="13">Membrane</location>
        <topology evidence="13">Single-pass type II membrane protein</topology>
    </subcellularLocation>
</comment>
<dbReference type="SUPFAM" id="SSF51306">
    <property type="entry name" value="LexA/Signal peptidase"/>
    <property type="match status" value="1"/>
</dbReference>
<keyword evidence="6 12" id="KW-0645">Protease</keyword>
<proteinExistence type="inferred from homology"/>
<feature type="domain" description="Peptidase S26" evidence="14">
    <location>
        <begin position="9"/>
        <end position="175"/>
    </location>
</feature>
<evidence type="ECO:0000313" key="15">
    <source>
        <dbReference type="EMBL" id="MCZ8536594.1"/>
    </source>
</evidence>
<evidence type="ECO:0000256" key="5">
    <source>
        <dbReference type="ARBA" id="ARBA00022475"/>
    </source>
</evidence>
<dbReference type="GO" id="GO:0004252">
    <property type="term" value="F:serine-type endopeptidase activity"/>
    <property type="evidence" value="ECO:0007669"/>
    <property type="project" value="InterPro"/>
</dbReference>
<evidence type="ECO:0000256" key="12">
    <source>
        <dbReference type="RuleBase" id="RU003993"/>
    </source>
</evidence>
<evidence type="ECO:0000256" key="6">
    <source>
        <dbReference type="ARBA" id="ARBA00022670"/>
    </source>
</evidence>
<comment type="similarity">
    <text evidence="3 13">Belongs to the peptidase S26 family.</text>
</comment>
<dbReference type="GO" id="GO:0006465">
    <property type="term" value="P:signal peptide processing"/>
    <property type="evidence" value="ECO:0007669"/>
    <property type="project" value="InterPro"/>
</dbReference>
<keyword evidence="5" id="KW-1003">Cell membrane</keyword>
<dbReference type="PANTHER" id="PTHR43390:SF1">
    <property type="entry name" value="CHLOROPLAST PROCESSING PEPTIDASE"/>
    <property type="match status" value="1"/>
</dbReference>
<keyword evidence="16" id="KW-1185">Reference proteome</keyword>
<dbReference type="CDD" id="cd06530">
    <property type="entry name" value="S26_SPase_I"/>
    <property type="match status" value="1"/>
</dbReference>
<dbReference type="EC" id="3.4.21.89" evidence="4 12"/>
<dbReference type="InterPro" id="IPR019756">
    <property type="entry name" value="Pept_S26A_signal_pept_1_Ser-AS"/>
</dbReference>
<keyword evidence="10 12" id="KW-0472">Membrane</keyword>
<name>A0A9X3RD27_9BACL</name>
<evidence type="ECO:0000256" key="11">
    <source>
        <dbReference type="PIRSR" id="PIRSR600223-1"/>
    </source>
</evidence>
<dbReference type="InterPro" id="IPR000223">
    <property type="entry name" value="Pept_S26A_signal_pept_1"/>
</dbReference>
<evidence type="ECO:0000256" key="7">
    <source>
        <dbReference type="ARBA" id="ARBA00022692"/>
    </source>
</evidence>
<dbReference type="PROSITE" id="PS00761">
    <property type="entry name" value="SPASE_I_3"/>
    <property type="match status" value="1"/>
</dbReference>
<evidence type="ECO:0000313" key="16">
    <source>
        <dbReference type="Proteomes" id="UP001152173"/>
    </source>
</evidence>
<reference evidence="15" key="1">
    <citation type="submission" date="2022-05" db="EMBL/GenBank/DDBJ databases">
        <authorList>
            <person name="Colautti A."/>
            <person name="Iacumin L."/>
        </authorList>
    </citation>
    <scope>NUCLEOTIDE SEQUENCE</scope>
    <source>
        <strain evidence="15">SK 55</strain>
    </source>
</reference>
<evidence type="ECO:0000256" key="13">
    <source>
        <dbReference type="RuleBase" id="RU362042"/>
    </source>
</evidence>
<organism evidence="15 16">
    <name type="scientific">Paenisporosarcina quisquiliarum</name>
    <dbReference type="NCBI Taxonomy" id="365346"/>
    <lineage>
        <taxon>Bacteria</taxon>
        <taxon>Bacillati</taxon>
        <taxon>Bacillota</taxon>
        <taxon>Bacilli</taxon>
        <taxon>Bacillales</taxon>
        <taxon>Caryophanaceae</taxon>
        <taxon>Paenisporosarcina</taxon>
    </lineage>
</organism>
<comment type="catalytic activity">
    <reaction evidence="1 12">
        <text>Cleavage of hydrophobic, N-terminal signal or leader sequences from secreted and periplasmic proteins.</text>
        <dbReference type="EC" id="3.4.21.89"/>
    </reaction>
</comment>
<accession>A0A9X3RD27</accession>
<keyword evidence="8 12" id="KW-0378">Hydrolase</keyword>
<sequence>MTAMKQEAWEWLKAIIIGLLIIAIIRSFLITNYAVSGYSMEPTLRNSDKVLVSKISYKIGEIDRLDVLVFHSDDNEDFVKRVIGIPGDLVMYKDDTLFINNKRVEEPYLQSYDAYRNPEDRLTENFTLETITGAVRIPADSYFVLGDNRRQSLDSRYFQFVNKEDVVGKVVARYWPLESATINFSGENPE</sequence>
<dbReference type="RefSeq" id="WP_269925692.1">
    <property type="nucleotide sequence ID" value="NZ_JAMKBJ010000003.1"/>
</dbReference>
<protein>
    <recommendedName>
        <fullName evidence="4 12">Signal peptidase I</fullName>
        <ecNumber evidence="4 12">3.4.21.89</ecNumber>
    </recommendedName>
</protein>
<dbReference type="AlphaFoldDB" id="A0A9X3RD27"/>
<gene>
    <name evidence="15" type="primary">lepB</name>
    <name evidence="15" type="ORF">M9R32_05285</name>
</gene>
<evidence type="ECO:0000256" key="8">
    <source>
        <dbReference type="ARBA" id="ARBA00022801"/>
    </source>
</evidence>
<dbReference type="PROSITE" id="PS00760">
    <property type="entry name" value="SPASE_I_2"/>
    <property type="match status" value="1"/>
</dbReference>
<comment type="caution">
    <text evidence="15">The sequence shown here is derived from an EMBL/GenBank/DDBJ whole genome shotgun (WGS) entry which is preliminary data.</text>
</comment>
<dbReference type="PROSITE" id="PS00501">
    <property type="entry name" value="SPASE_I_1"/>
    <property type="match status" value="1"/>
</dbReference>
<evidence type="ECO:0000256" key="3">
    <source>
        <dbReference type="ARBA" id="ARBA00009370"/>
    </source>
</evidence>
<dbReference type="InterPro" id="IPR019757">
    <property type="entry name" value="Pept_S26A_signal_pept_1_Lys-AS"/>
</dbReference>
<keyword evidence="9 12" id="KW-1133">Transmembrane helix</keyword>
<feature type="active site" evidence="11">
    <location>
        <position position="39"/>
    </location>
</feature>
<dbReference type="InterPro" id="IPR019758">
    <property type="entry name" value="Pept_S26A_signal_pept_1_CS"/>
</dbReference>
<dbReference type="Proteomes" id="UP001152173">
    <property type="component" value="Unassembled WGS sequence"/>
</dbReference>
<dbReference type="PRINTS" id="PR00727">
    <property type="entry name" value="LEADERPTASE"/>
</dbReference>
<keyword evidence="7 12" id="KW-0812">Transmembrane</keyword>
<evidence type="ECO:0000256" key="10">
    <source>
        <dbReference type="ARBA" id="ARBA00023136"/>
    </source>
</evidence>
<feature type="transmembrane region" description="Helical" evidence="12">
    <location>
        <begin position="12"/>
        <end position="35"/>
    </location>
</feature>
<dbReference type="FunFam" id="2.10.109.10:FF:000008">
    <property type="entry name" value="Signal peptidase I"/>
    <property type="match status" value="1"/>
</dbReference>
<dbReference type="InterPro" id="IPR019533">
    <property type="entry name" value="Peptidase_S26"/>
</dbReference>
<dbReference type="EMBL" id="JAMKBJ010000003">
    <property type="protein sequence ID" value="MCZ8536594.1"/>
    <property type="molecule type" value="Genomic_DNA"/>
</dbReference>
<evidence type="ECO:0000256" key="4">
    <source>
        <dbReference type="ARBA" id="ARBA00013208"/>
    </source>
</evidence>
<evidence type="ECO:0000259" key="14">
    <source>
        <dbReference type="Pfam" id="PF10502"/>
    </source>
</evidence>
<dbReference type="Gene3D" id="2.10.109.10">
    <property type="entry name" value="Umud Fragment, subunit A"/>
    <property type="match status" value="1"/>
</dbReference>
<evidence type="ECO:0000256" key="2">
    <source>
        <dbReference type="ARBA" id="ARBA00004401"/>
    </source>
</evidence>
<evidence type="ECO:0000256" key="9">
    <source>
        <dbReference type="ARBA" id="ARBA00022989"/>
    </source>
</evidence>
<evidence type="ECO:0000256" key="1">
    <source>
        <dbReference type="ARBA" id="ARBA00000677"/>
    </source>
</evidence>
<dbReference type="Pfam" id="PF10502">
    <property type="entry name" value="Peptidase_S26"/>
    <property type="match status" value="1"/>
</dbReference>
<dbReference type="InterPro" id="IPR036286">
    <property type="entry name" value="LexA/Signal_pep-like_sf"/>
</dbReference>
<dbReference type="PANTHER" id="PTHR43390">
    <property type="entry name" value="SIGNAL PEPTIDASE I"/>
    <property type="match status" value="1"/>
</dbReference>
<dbReference type="GO" id="GO:0009003">
    <property type="term" value="F:signal peptidase activity"/>
    <property type="evidence" value="ECO:0007669"/>
    <property type="project" value="UniProtKB-EC"/>
</dbReference>
<dbReference type="GO" id="GO:0005886">
    <property type="term" value="C:plasma membrane"/>
    <property type="evidence" value="ECO:0007669"/>
    <property type="project" value="UniProtKB-SubCell"/>
</dbReference>
<feature type="active site" evidence="11">
    <location>
        <position position="80"/>
    </location>
</feature>